<evidence type="ECO:0008006" key="3">
    <source>
        <dbReference type="Google" id="ProtNLM"/>
    </source>
</evidence>
<comment type="caution">
    <text evidence="1">The sequence shown here is derived from an EMBL/GenBank/DDBJ whole genome shotgun (WGS) entry which is preliminary data.</text>
</comment>
<dbReference type="SUPFAM" id="SSF56300">
    <property type="entry name" value="Metallo-dependent phosphatases"/>
    <property type="match status" value="1"/>
</dbReference>
<reference evidence="1 2" key="1">
    <citation type="submission" date="2019-03" db="EMBL/GenBank/DDBJ databases">
        <title>Genomic Encyclopedia of Archaeal and Bacterial Type Strains, Phase II (KMG-II): from individual species to whole genera.</title>
        <authorList>
            <person name="Goeker M."/>
        </authorList>
    </citation>
    <scope>NUCLEOTIDE SEQUENCE [LARGE SCALE GENOMIC DNA]</scope>
    <source>
        <strain evidence="1 2">DSM 28353</strain>
    </source>
</reference>
<protein>
    <recommendedName>
        <fullName evidence="3">2',3'-cyclic-nucleotide 2'-phosphodiesterase (5'-nucleotidase family)</fullName>
    </recommendedName>
</protein>
<evidence type="ECO:0000313" key="1">
    <source>
        <dbReference type="EMBL" id="TDQ73710.1"/>
    </source>
</evidence>
<organism evidence="1 2">
    <name type="scientific">Sphingobacterium yanglingense</name>
    <dbReference type="NCBI Taxonomy" id="1437280"/>
    <lineage>
        <taxon>Bacteria</taxon>
        <taxon>Pseudomonadati</taxon>
        <taxon>Bacteroidota</taxon>
        <taxon>Sphingobacteriia</taxon>
        <taxon>Sphingobacteriales</taxon>
        <taxon>Sphingobacteriaceae</taxon>
        <taxon>Sphingobacterium</taxon>
    </lineage>
</organism>
<name>A0A4R6WEP7_9SPHI</name>
<dbReference type="AlphaFoldDB" id="A0A4R6WEP7"/>
<dbReference type="Gene3D" id="3.60.21.10">
    <property type="match status" value="1"/>
</dbReference>
<gene>
    <name evidence="1" type="ORF">CLV99_4147</name>
</gene>
<accession>A0A4R6WEP7</accession>
<proteinExistence type="predicted"/>
<dbReference type="Proteomes" id="UP000295292">
    <property type="component" value="Unassembled WGS sequence"/>
</dbReference>
<evidence type="ECO:0000313" key="2">
    <source>
        <dbReference type="Proteomes" id="UP000295292"/>
    </source>
</evidence>
<dbReference type="InterPro" id="IPR029052">
    <property type="entry name" value="Metallo-depent_PP-like"/>
</dbReference>
<dbReference type="OrthoDB" id="9775118at2"/>
<dbReference type="RefSeq" id="WP_133586303.1">
    <property type="nucleotide sequence ID" value="NZ_SNYV01000018.1"/>
</dbReference>
<sequence length="283" mass="31457">MKKSDRRFFLKSSGLLLGGLLISRLGVSQPLSRTARFKLKLDLRNVNFFFTGNLNFKQHLDVAVAPLLQNMSGVYLDAGNFTEQSKTKTMHRVAQMNAFGYQAAALGKHEMAIGEDNLLRLAKSCDFTLVNSLTTWRNPELSNWIKPFQLVEIADKNVAVLATAPMCPSNQEVVILTSLAKQLKKEQQCDLAICLVPNGLKKKELLELVRESGGIDVFFCVATDAPKDAIYILRNKDKKEATLIYGGKEAIELGHYAANMKTAGYVLPNRIACCPPKNPIHWS</sequence>
<dbReference type="PROSITE" id="PS51318">
    <property type="entry name" value="TAT"/>
    <property type="match status" value="1"/>
</dbReference>
<dbReference type="EMBL" id="SNYV01000018">
    <property type="protein sequence ID" value="TDQ73710.1"/>
    <property type="molecule type" value="Genomic_DNA"/>
</dbReference>
<keyword evidence="2" id="KW-1185">Reference proteome</keyword>
<dbReference type="InterPro" id="IPR006311">
    <property type="entry name" value="TAT_signal"/>
</dbReference>